<evidence type="ECO:0000313" key="3">
    <source>
        <dbReference type="Proteomes" id="UP000275078"/>
    </source>
</evidence>
<protein>
    <submittedName>
        <fullName evidence="2">Uncharacterized protein</fullName>
    </submittedName>
</protein>
<proteinExistence type="predicted"/>
<evidence type="ECO:0000256" key="1">
    <source>
        <dbReference type="SAM" id="MobiDB-lite"/>
    </source>
</evidence>
<gene>
    <name evidence="2" type="ORF">BJ508DRAFT_336888</name>
</gene>
<feature type="region of interest" description="Disordered" evidence="1">
    <location>
        <begin position="199"/>
        <end position="453"/>
    </location>
</feature>
<feature type="compositionally biased region" description="Polar residues" evidence="1">
    <location>
        <begin position="889"/>
        <end position="913"/>
    </location>
</feature>
<feature type="compositionally biased region" description="Basic residues" evidence="1">
    <location>
        <begin position="873"/>
        <end position="888"/>
    </location>
</feature>
<feature type="compositionally biased region" description="Polar residues" evidence="1">
    <location>
        <begin position="389"/>
        <end position="453"/>
    </location>
</feature>
<feature type="compositionally biased region" description="Basic and acidic residues" evidence="1">
    <location>
        <begin position="591"/>
        <end position="604"/>
    </location>
</feature>
<dbReference type="EMBL" id="ML120112">
    <property type="protein sequence ID" value="RPA70708.1"/>
    <property type="molecule type" value="Genomic_DNA"/>
</dbReference>
<evidence type="ECO:0000313" key="2">
    <source>
        <dbReference type="EMBL" id="RPA70708.1"/>
    </source>
</evidence>
<dbReference type="Proteomes" id="UP000275078">
    <property type="component" value="Unassembled WGS sequence"/>
</dbReference>
<reference evidence="2 3" key="1">
    <citation type="journal article" date="2018" name="Nat. Ecol. Evol.">
        <title>Pezizomycetes genomes reveal the molecular basis of ectomycorrhizal truffle lifestyle.</title>
        <authorList>
            <person name="Murat C."/>
            <person name="Payen T."/>
            <person name="Noel B."/>
            <person name="Kuo A."/>
            <person name="Morin E."/>
            <person name="Chen J."/>
            <person name="Kohler A."/>
            <person name="Krizsan K."/>
            <person name="Balestrini R."/>
            <person name="Da Silva C."/>
            <person name="Montanini B."/>
            <person name="Hainaut M."/>
            <person name="Levati E."/>
            <person name="Barry K.W."/>
            <person name="Belfiori B."/>
            <person name="Cichocki N."/>
            <person name="Clum A."/>
            <person name="Dockter R.B."/>
            <person name="Fauchery L."/>
            <person name="Guy J."/>
            <person name="Iotti M."/>
            <person name="Le Tacon F."/>
            <person name="Lindquist E.A."/>
            <person name="Lipzen A."/>
            <person name="Malagnac F."/>
            <person name="Mello A."/>
            <person name="Molinier V."/>
            <person name="Miyauchi S."/>
            <person name="Poulain J."/>
            <person name="Riccioni C."/>
            <person name="Rubini A."/>
            <person name="Sitrit Y."/>
            <person name="Splivallo R."/>
            <person name="Traeger S."/>
            <person name="Wang M."/>
            <person name="Zifcakova L."/>
            <person name="Wipf D."/>
            <person name="Zambonelli A."/>
            <person name="Paolocci F."/>
            <person name="Nowrousian M."/>
            <person name="Ottonello S."/>
            <person name="Baldrian P."/>
            <person name="Spatafora J.W."/>
            <person name="Henrissat B."/>
            <person name="Nagy L.G."/>
            <person name="Aury J.M."/>
            <person name="Wincker P."/>
            <person name="Grigoriev I.V."/>
            <person name="Bonfante P."/>
            <person name="Martin F.M."/>
        </authorList>
    </citation>
    <scope>NUCLEOTIDE SEQUENCE [LARGE SCALE GENOMIC DNA]</scope>
    <source>
        <strain evidence="2 3">RN42</strain>
    </source>
</reference>
<feature type="region of interest" description="Disordered" evidence="1">
    <location>
        <begin position="1"/>
        <end position="24"/>
    </location>
</feature>
<dbReference type="AlphaFoldDB" id="A0A3N4HBY7"/>
<name>A0A3N4HBY7_ASCIM</name>
<feature type="compositionally biased region" description="Polar residues" evidence="1">
    <location>
        <begin position="840"/>
        <end position="849"/>
    </location>
</feature>
<feature type="compositionally biased region" description="Polar residues" evidence="1">
    <location>
        <begin position="691"/>
        <end position="705"/>
    </location>
</feature>
<feature type="compositionally biased region" description="Basic and acidic residues" evidence="1">
    <location>
        <begin position="706"/>
        <end position="748"/>
    </location>
</feature>
<sequence length="1012" mass="116256">MEPPVNGDQRSRYPLSPEFRARSSSIIDRDFDGDQQENEAMMTDEDEVVSDSEVFVKPQDREEDRRLRAMYGERLRLMSPDDNVDVGVRSKPPRELCIGKERNMPLIMKVPYHRVRPVKKTIRETMWYRYGFRFKKAFTHYSIRSRRRILYTCSQEFEEFRWEWWRWKYVLMSMAEDTKRNNENKKRWREQIRAQIARERKERERRHRQRVSMQNLRYGKAQQYQNGHHYPRDEHPTQRPHHQAPQPTEYTADRQGVTGMGGVFKDGEIAHNVNRFRVSNNKDDDARATNRPAGFSDGRARPRGHRHEEFDQGRPGMATHHSTRQYQPQNRTGRGESIESGLSFEFGQQTGGPRPPPSPVLQGSIYASAPRPLPVVPPQRQTQHDLTPRSPQKQNQRAGGTDVSNASTNARVYATQSAGQKRQVVSSTRSRQIQVDKSQTLHASPITSSSHQAVQQGHAKRVSDDWIEDPWNPTPLLRPFKRRVHEREQYEPSESRNFGHDHGLPFNHDGHDDRFHMSGALPRAQDVSRPQSALNMQPQRRDPLTGNMVHAMENGTVGYGRSGPEGHDDDMPYAAASGYYSDHGYGSPIRTTERDRDRGYKHDGGGQYDYESDLDEETPIYGSGVSNSSRYPRHGQSGRSAMSKRPRVDEYEFRQNEYNHPDDEDHGHGGYYSNESDFEQHVDNRQRPRSRSTSGPSHGYQGSTSHGHDGHADRLYGDVYHDREHDNELDRPHVGGYRTDEYGRKGAEGYHPYSHGHGQEDSLRPNDSVVYYKGGLGDRYNGEMSRERMGPANQLISRPTGHSDQRRWQEEQSSTSHRRSSNESGPVPYGKIRLGAPVTSDISHGNDASSRGRGCVQVYTQPPRVPLPPNHGQARRSRSREHEHRHQRTLQYSQNGAQTNHADRGNTSNQLSNRGYEAPSARDRRFVGMYPRPTVAARDARTMSPSSPMPGDYNLPHMRSPKRVPTRMEQQTAKYNIQFPTSLQTLSSDTSWRPTQTQTRYGRNVAVPEGAV</sequence>
<feature type="compositionally biased region" description="Basic and acidic residues" evidence="1">
    <location>
        <begin position="801"/>
        <end position="810"/>
    </location>
</feature>
<organism evidence="2 3">
    <name type="scientific">Ascobolus immersus RN42</name>
    <dbReference type="NCBI Taxonomy" id="1160509"/>
    <lineage>
        <taxon>Eukaryota</taxon>
        <taxon>Fungi</taxon>
        <taxon>Dikarya</taxon>
        <taxon>Ascomycota</taxon>
        <taxon>Pezizomycotina</taxon>
        <taxon>Pezizomycetes</taxon>
        <taxon>Pezizales</taxon>
        <taxon>Ascobolaceae</taxon>
        <taxon>Ascobolus</taxon>
    </lineage>
</organism>
<keyword evidence="3" id="KW-1185">Reference proteome</keyword>
<feature type="region of interest" description="Disordered" evidence="1">
    <location>
        <begin position="790"/>
        <end position="919"/>
    </location>
</feature>
<feature type="compositionally biased region" description="Polar residues" evidence="1">
    <location>
        <begin position="528"/>
        <end position="538"/>
    </location>
</feature>
<feature type="compositionally biased region" description="Basic and acidic residues" evidence="1">
    <location>
        <begin position="646"/>
        <end position="668"/>
    </location>
</feature>
<feature type="region of interest" description="Disordered" evidence="1">
    <location>
        <begin position="525"/>
        <end position="769"/>
    </location>
</feature>
<accession>A0A3N4HBY7</accession>
<feature type="region of interest" description="Disordered" evidence="1">
    <location>
        <begin position="937"/>
        <end position="956"/>
    </location>
</feature>